<evidence type="ECO:0000313" key="2">
    <source>
        <dbReference type="EMBL" id="AHX11080.1"/>
    </source>
</evidence>
<keyword evidence="3" id="KW-1185">Reference proteome</keyword>
<dbReference type="Proteomes" id="UP000023755">
    <property type="component" value="Chromosome"/>
</dbReference>
<keyword evidence="1" id="KW-1133">Transmembrane helix</keyword>
<dbReference type="EMBL" id="CP007481">
    <property type="protein sequence ID" value="AHX11080.1"/>
    <property type="molecule type" value="Genomic_DNA"/>
</dbReference>
<keyword evidence="1" id="KW-0472">Membrane</keyword>
<feature type="transmembrane region" description="Helical" evidence="1">
    <location>
        <begin position="12"/>
        <end position="34"/>
    </location>
</feature>
<keyword evidence="1" id="KW-0812">Transmembrane</keyword>
<evidence type="ECO:0000313" key="3">
    <source>
        <dbReference type="Proteomes" id="UP000023755"/>
    </source>
</evidence>
<evidence type="ECO:0000256" key="1">
    <source>
        <dbReference type="SAM" id="Phobius"/>
    </source>
</evidence>
<dbReference type="AlphaFoldDB" id="X5HL56"/>
<dbReference type="KEGG" id="nhm:NHE_0110"/>
<organism evidence="2 3">
    <name type="scientific">Neorickettsia helminthoeca str. Oregon</name>
    <dbReference type="NCBI Taxonomy" id="1286528"/>
    <lineage>
        <taxon>Bacteria</taxon>
        <taxon>Pseudomonadati</taxon>
        <taxon>Pseudomonadota</taxon>
        <taxon>Alphaproteobacteria</taxon>
        <taxon>Rickettsiales</taxon>
        <taxon>Anaplasmataceae</taxon>
        <taxon>Neorickettsia</taxon>
    </lineage>
</organism>
<dbReference type="STRING" id="1286528.NHE_0110"/>
<protein>
    <submittedName>
        <fullName evidence="2">Uncharacterized protein</fullName>
    </submittedName>
</protein>
<dbReference type="HOGENOM" id="CLU_3170728_0_0_5"/>
<reference evidence="2 3" key="1">
    <citation type="submission" date="2014-03" db="EMBL/GenBank/DDBJ databases">
        <title>Sequencing and Comparison of Genomes and Transcriptome Profiles of Human Ehrlichiosis Agents.</title>
        <authorList>
            <person name="Lin M."/>
            <person name="Daugherty S.C."/>
            <person name="Nagaraj S."/>
            <person name="Cheng Z."/>
            <person name="Xiong Q."/>
            <person name="Lin F.-Y."/>
            <person name="Sengamalay N."/>
            <person name="Ott S."/>
            <person name="Godinez A."/>
            <person name="Tallon L.J."/>
            <person name="Sadzewicz L."/>
            <person name="Fraser C.M."/>
            <person name="Dunning Hotopp J.C."/>
            <person name="Rikihisa Y."/>
        </authorList>
    </citation>
    <scope>NUCLEOTIDE SEQUENCE [LARGE SCALE GENOMIC DNA]</scope>
    <source>
        <strain evidence="2 3">Oregon</strain>
    </source>
</reference>
<accession>X5HL56</accession>
<proteinExistence type="predicted"/>
<sequence length="47" mass="5118">MAQISGLTSVSMTVFLELGIGLRCIVPLLLVSMIELSPENFSVEESY</sequence>
<gene>
    <name evidence="2" type="ORF">NHE_0110</name>
</gene>
<name>X5HL56_9RICK</name>